<protein>
    <submittedName>
        <fullName evidence="1">Uncharacterized protein</fullName>
    </submittedName>
</protein>
<comment type="caution">
    <text evidence="1">The sequence shown here is derived from an EMBL/GenBank/DDBJ whole genome shotgun (WGS) entry which is preliminary data.</text>
</comment>
<feature type="non-terminal residue" evidence="1">
    <location>
        <position position="79"/>
    </location>
</feature>
<name>A0ABD0RVN2_CIRMR</name>
<proteinExistence type="predicted"/>
<sequence>MALRVCCRGNRLTLHMLSRSVSHSSESVGELDSLTHSHTRALFSRSAIGTFFQERPLLTNPFTQDALLRAYLRRHLPEQ</sequence>
<keyword evidence="2" id="KW-1185">Reference proteome</keyword>
<evidence type="ECO:0000313" key="2">
    <source>
        <dbReference type="Proteomes" id="UP001529510"/>
    </source>
</evidence>
<accession>A0ABD0RVN2</accession>
<evidence type="ECO:0000313" key="1">
    <source>
        <dbReference type="EMBL" id="KAL0202180.1"/>
    </source>
</evidence>
<dbReference type="Proteomes" id="UP001529510">
    <property type="component" value="Unassembled WGS sequence"/>
</dbReference>
<dbReference type="AlphaFoldDB" id="A0ABD0RVN2"/>
<reference evidence="1 2" key="1">
    <citation type="submission" date="2024-05" db="EMBL/GenBank/DDBJ databases">
        <title>Genome sequencing and assembly of Indian major carp, Cirrhinus mrigala (Hamilton, 1822).</title>
        <authorList>
            <person name="Mohindra V."/>
            <person name="Chowdhury L.M."/>
            <person name="Lal K."/>
            <person name="Jena J.K."/>
        </authorList>
    </citation>
    <scope>NUCLEOTIDE SEQUENCE [LARGE SCALE GENOMIC DNA]</scope>
    <source>
        <strain evidence="1">CM1030</strain>
        <tissue evidence="1">Blood</tissue>
    </source>
</reference>
<organism evidence="1 2">
    <name type="scientific">Cirrhinus mrigala</name>
    <name type="common">Mrigala</name>
    <dbReference type="NCBI Taxonomy" id="683832"/>
    <lineage>
        <taxon>Eukaryota</taxon>
        <taxon>Metazoa</taxon>
        <taxon>Chordata</taxon>
        <taxon>Craniata</taxon>
        <taxon>Vertebrata</taxon>
        <taxon>Euteleostomi</taxon>
        <taxon>Actinopterygii</taxon>
        <taxon>Neopterygii</taxon>
        <taxon>Teleostei</taxon>
        <taxon>Ostariophysi</taxon>
        <taxon>Cypriniformes</taxon>
        <taxon>Cyprinidae</taxon>
        <taxon>Labeoninae</taxon>
        <taxon>Labeonini</taxon>
        <taxon>Cirrhinus</taxon>
    </lineage>
</organism>
<gene>
    <name evidence="1" type="ORF">M9458_000198</name>
</gene>
<dbReference type="EMBL" id="JAMKFB020000001">
    <property type="protein sequence ID" value="KAL0202180.1"/>
    <property type="molecule type" value="Genomic_DNA"/>
</dbReference>